<dbReference type="OrthoDB" id="5786816at2"/>
<dbReference type="InterPro" id="IPR058059">
    <property type="entry name" value="PA3496-like"/>
</dbReference>
<dbReference type="RefSeq" id="WP_012638069.1">
    <property type="nucleotide sequence ID" value="NC_011901.1"/>
</dbReference>
<keyword evidence="3" id="KW-1185">Reference proteome</keyword>
<dbReference type="NCBIfam" id="NF046101">
    <property type="entry name" value="PA3496_fam"/>
    <property type="match status" value="1"/>
</dbReference>
<proteinExistence type="predicted"/>
<evidence type="ECO:0000313" key="3">
    <source>
        <dbReference type="Proteomes" id="UP000002383"/>
    </source>
</evidence>
<evidence type="ECO:0000256" key="1">
    <source>
        <dbReference type="SAM" id="MobiDB-lite"/>
    </source>
</evidence>
<accession>B8GRN2</accession>
<sequence>MARAEDILTLDEEMDSPEWKQDQTAKNRPGARRSLELYLERRALRRQLEDAFGEDSYGPTELDF</sequence>
<protein>
    <submittedName>
        <fullName evidence="2">Uncharacterized protein</fullName>
    </submittedName>
</protein>
<dbReference type="KEGG" id="tgr:Tgr7_1502"/>
<dbReference type="AlphaFoldDB" id="B8GRN2"/>
<dbReference type="Proteomes" id="UP000002383">
    <property type="component" value="Chromosome"/>
</dbReference>
<feature type="region of interest" description="Disordered" evidence="1">
    <location>
        <begin position="1"/>
        <end position="32"/>
    </location>
</feature>
<organism evidence="2 3">
    <name type="scientific">Thioalkalivibrio sulfidiphilus (strain HL-EbGR7)</name>
    <dbReference type="NCBI Taxonomy" id="396588"/>
    <lineage>
        <taxon>Bacteria</taxon>
        <taxon>Pseudomonadati</taxon>
        <taxon>Pseudomonadota</taxon>
        <taxon>Gammaproteobacteria</taxon>
        <taxon>Chromatiales</taxon>
        <taxon>Ectothiorhodospiraceae</taxon>
        <taxon>Thioalkalivibrio</taxon>
    </lineage>
</organism>
<dbReference type="EMBL" id="CP001339">
    <property type="protein sequence ID" value="ACL72586.1"/>
    <property type="molecule type" value="Genomic_DNA"/>
</dbReference>
<evidence type="ECO:0000313" key="2">
    <source>
        <dbReference type="EMBL" id="ACL72586.1"/>
    </source>
</evidence>
<reference evidence="2 3" key="1">
    <citation type="journal article" date="2011" name="Stand. Genomic Sci.">
        <title>Complete genome sequence of 'Thioalkalivibrio sulfidophilus' HL-EbGr7.</title>
        <authorList>
            <person name="Muyzer G."/>
            <person name="Sorokin D.Y."/>
            <person name="Mavromatis K."/>
            <person name="Lapidus A."/>
            <person name="Clum A."/>
            <person name="Ivanova N."/>
            <person name="Pati A."/>
            <person name="d'Haeseleer P."/>
            <person name="Woyke T."/>
            <person name="Kyrpides N.C."/>
        </authorList>
    </citation>
    <scope>NUCLEOTIDE SEQUENCE [LARGE SCALE GENOMIC DNA]</scope>
    <source>
        <strain evidence="2 3">HL-EbGR7</strain>
    </source>
</reference>
<gene>
    <name evidence="2" type="ordered locus">Tgr7_1502</name>
</gene>
<name>B8GRN2_THISH</name>
<dbReference type="HOGENOM" id="CLU_2861519_0_0_6"/>